<evidence type="ECO:0000256" key="3">
    <source>
        <dbReference type="ARBA" id="ARBA00022452"/>
    </source>
</evidence>
<dbReference type="GO" id="GO:0006826">
    <property type="term" value="P:iron ion transport"/>
    <property type="evidence" value="ECO:0007669"/>
    <property type="project" value="UniProtKB-KW"/>
</dbReference>
<keyword evidence="9 11" id="KW-0472">Membrane</keyword>
<reference evidence="15 16" key="1">
    <citation type="submission" date="2019-04" db="EMBL/GenBank/DDBJ databases">
        <title>Taxonomy of novel Haliea sp. from mangrove soil of West Coast of India.</title>
        <authorList>
            <person name="Verma A."/>
            <person name="Kumar P."/>
            <person name="Krishnamurthi S."/>
        </authorList>
    </citation>
    <scope>NUCLEOTIDE SEQUENCE [LARGE SCALE GENOMIC DNA]</scope>
    <source>
        <strain evidence="15 16">SAOS-164</strain>
    </source>
</reference>
<feature type="domain" description="TonB-dependent receptor plug" evidence="14">
    <location>
        <begin position="84"/>
        <end position="189"/>
    </location>
</feature>
<keyword evidence="2 11" id="KW-0813">Transport</keyword>
<organism evidence="15 16">
    <name type="scientific">Mangrovimicrobium sediminis</name>
    <dbReference type="NCBI Taxonomy" id="2562682"/>
    <lineage>
        <taxon>Bacteria</taxon>
        <taxon>Pseudomonadati</taxon>
        <taxon>Pseudomonadota</taxon>
        <taxon>Gammaproteobacteria</taxon>
        <taxon>Cellvibrionales</taxon>
        <taxon>Halieaceae</taxon>
        <taxon>Mangrovimicrobium</taxon>
    </lineage>
</organism>
<dbReference type="InterPro" id="IPR000531">
    <property type="entry name" value="Beta-barrel_TonB"/>
</dbReference>
<evidence type="ECO:0000256" key="6">
    <source>
        <dbReference type="ARBA" id="ARBA00023004"/>
    </source>
</evidence>
<dbReference type="CDD" id="cd01347">
    <property type="entry name" value="ligand_gated_channel"/>
    <property type="match status" value="1"/>
</dbReference>
<gene>
    <name evidence="15" type="ORF">E4634_19775</name>
</gene>
<evidence type="ECO:0000259" key="13">
    <source>
        <dbReference type="Pfam" id="PF00593"/>
    </source>
</evidence>
<evidence type="ECO:0000256" key="4">
    <source>
        <dbReference type="ARBA" id="ARBA00022496"/>
    </source>
</evidence>
<evidence type="ECO:0000256" key="5">
    <source>
        <dbReference type="ARBA" id="ARBA00022692"/>
    </source>
</evidence>
<comment type="subcellular location">
    <subcellularLocation>
        <location evidence="1 11">Cell outer membrane</location>
        <topology evidence="1 11">Multi-pass membrane protein</topology>
    </subcellularLocation>
</comment>
<dbReference type="OrthoDB" id="7051185at2"/>
<keyword evidence="8 12" id="KW-0798">TonB box</keyword>
<proteinExistence type="inferred from homology"/>
<feature type="domain" description="TonB-dependent receptor-like beta-barrel" evidence="13">
    <location>
        <begin position="294"/>
        <end position="725"/>
    </location>
</feature>
<evidence type="ECO:0000256" key="8">
    <source>
        <dbReference type="ARBA" id="ARBA00023077"/>
    </source>
</evidence>
<evidence type="ECO:0000256" key="2">
    <source>
        <dbReference type="ARBA" id="ARBA00022448"/>
    </source>
</evidence>
<evidence type="ECO:0000313" key="16">
    <source>
        <dbReference type="Proteomes" id="UP000298050"/>
    </source>
</evidence>
<keyword evidence="7" id="KW-0406">Ion transport</keyword>
<dbReference type="SUPFAM" id="SSF56935">
    <property type="entry name" value="Porins"/>
    <property type="match status" value="1"/>
</dbReference>
<dbReference type="Gene3D" id="2.40.170.20">
    <property type="entry name" value="TonB-dependent receptor, beta-barrel domain"/>
    <property type="match status" value="1"/>
</dbReference>
<keyword evidence="5 11" id="KW-0812">Transmembrane</keyword>
<evidence type="ECO:0000256" key="11">
    <source>
        <dbReference type="PROSITE-ProRule" id="PRU01360"/>
    </source>
</evidence>
<sequence>MARPGDVPDGCLSEACLLTPSPRQASAETTTIRNQLMKRMHIPLACLGLAGLANPGWGQAPASAGPMVLENVVVTAQRRQERLVDVPISITALDAEDLLRSGVNSTADLARITPGVQLTFNGGYLQPAIRGVSSQGSNAGDSSNVAMYLDGVYIASQIGQLMDLPDVQSVQVLKGPQGTLYGQNATGGAIIVSTVSPSLDEMTGRLSLSYGNYDAVDARGYVSGPLTDRLAGSLAVAVQERDGFRDDLVYGGQDKGLRSQLVRGKLLFEATDNIELLLTAYTSERKDSAAYAGRAYQRESFDYLVYPTAAYPDVDEIATSFTPDTEMDSDGVSLQVNFELPFGKLQSTTAWTDNEAHLLVDVDYGPAHFVDVSVNQAQETFVQELNFTSEQMGDWLFSGGLFYLDSSDEFTPNVFRIQSPPILAPAPSAPTVFYNYSWGGVDKEIYAVYAEATYDISDAMQVIFGGRYSEEEQISKTNPNPFIPDKEIVESPYSPETFSKFTPRVSLRYALSDDANLYATYSQGFKSGILSGQNPPADPEELDAYEIGFKGNLGERVSASAALYYYDYNDLQVARYEAPNYVYQNAASAQITGAEFNATWQASEGLTLATGVSLLDAEYDDFPSAGSYVWNPANFATPNESVNIDASGVEMVRAPKITGFINADYRVDTSIGTFGAFASWYYNDGFNLEFSEHVTQDAYSMLDAELSWSPSAAAGLSLVLWGRNLTDEDVLQSLLQTNFANGVSYAAPRTFGARVEFEF</sequence>
<keyword evidence="6" id="KW-0408">Iron</keyword>
<dbReference type="GO" id="GO:0009279">
    <property type="term" value="C:cell outer membrane"/>
    <property type="evidence" value="ECO:0007669"/>
    <property type="project" value="UniProtKB-SubCell"/>
</dbReference>
<keyword evidence="10 11" id="KW-0998">Cell outer membrane</keyword>
<dbReference type="Pfam" id="PF00593">
    <property type="entry name" value="TonB_dep_Rec_b-barrel"/>
    <property type="match status" value="1"/>
</dbReference>
<keyword evidence="15" id="KW-0675">Receptor</keyword>
<dbReference type="InterPro" id="IPR039426">
    <property type="entry name" value="TonB-dep_rcpt-like"/>
</dbReference>
<dbReference type="InterPro" id="IPR036942">
    <property type="entry name" value="Beta-barrel_TonB_sf"/>
</dbReference>
<keyword evidence="16" id="KW-1185">Reference proteome</keyword>
<dbReference type="Pfam" id="PF07715">
    <property type="entry name" value="Plug"/>
    <property type="match status" value="1"/>
</dbReference>
<dbReference type="PANTHER" id="PTHR32552">
    <property type="entry name" value="FERRICHROME IRON RECEPTOR-RELATED"/>
    <property type="match status" value="1"/>
</dbReference>
<protein>
    <submittedName>
        <fullName evidence="15">TonB-dependent receptor</fullName>
    </submittedName>
</protein>
<name>A0A4Z0LVE4_9GAMM</name>
<evidence type="ECO:0000256" key="9">
    <source>
        <dbReference type="ARBA" id="ARBA00023136"/>
    </source>
</evidence>
<comment type="similarity">
    <text evidence="11 12">Belongs to the TonB-dependent receptor family.</text>
</comment>
<accession>A0A4Z0LVE4</accession>
<comment type="caution">
    <text evidence="15">The sequence shown here is derived from an EMBL/GenBank/DDBJ whole genome shotgun (WGS) entry which is preliminary data.</text>
</comment>
<evidence type="ECO:0000313" key="15">
    <source>
        <dbReference type="EMBL" id="TGD71086.1"/>
    </source>
</evidence>
<dbReference type="PANTHER" id="PTHR32552:SF81">
    <property type="entry name" value="TONB-DEPENDENT OUTER MEMBRANE RECEPTOR"/>
    <property type="match status" value="1"/>
</dbReference>
<dbReference type="Proteomes" id="UP000298050">
    <property type="component" value="Unassembled WGS sequence"/>
</dbReference>
<keyword evidence="4" id="KW-0410">Iron transport</keyword>
<keyword evidence="3 11" id="KW-1134">Transmembrane beta strand</keyword>
<evidence type="ECO:0000256" key="1">
    <source>
        <dbReference type="ARBA" id="ARBA00004571"/>
    </source>
</evidence>
<dbReference type="AlphaFoldDB" id="A0A4Z0LVE4"/>
<evidence type="ECO:0000256" key="7">
    <source>
        <dbReference type="ARBA" id="ARBA00023065"/>
    </source>
</evidence>
<dbReference type="InterPro" id="IPR012910">
    <property type="entry name" value="Plug_dom"/>
</dbReference>
<dbReference type="EMBL" id="SRLE01000016">
    <property type="protein sequence ID" value="TGD71086.1"/>
    <property type="molecule type" value="Genomic_DNA"/>
</dbReference>
<evidence type="ECO:0000256" key="12">
    <source>
        <dbReference type="RuleBase" id="RU003357"/>
    </source>
</evidence>
<evidence type="ECO:0000256" key="10">
    <source>
        <dbReference type="ARBA" id="ARBA00023237"/>
    </source>
</evidence>
<dbReference type="PROSITE" id="PS52016">
    <property type="entry name" value="TONB_DEPENDENT_REC_3"/>
    <property type="match status" value="1"/>
</dbReference>
<evidence type="ECO:0000259" key="14">
    <source>
        <dbReference type="Pfam" id="PF07715"/>
    </source>
</evidence>